<dbReference type="SUPFAM" id="SSF81342">
    <property type="entry name" value="Transmembrane di-heme cytochromes"/>
    <property type="match status" value="1"/>
</dbReference>
<feature type="transmembrane region" description="Helical" evidence="13">
    <location>
        <begin position="31"/>
        <end position="49"/>
    </location>
</feature>
<keyword evidence="4" id="KW-1003">Cell membrane</keyword>
<dbReference type="GO" id="GO:0046872">
    <property type="term" value="F:metal ion binding"/>
    <property type="evidence" value="ECO:0007669"/>
    <property type="project" value="UniProtKB-KW"/>
</dbReference>
<proteinExistence type="inferred from homology"/>
<evidence type="ECO:0000256" key="11">
    <source>
        <dbReference type="ARBA" id="ARBA00023136"/>
    </source>
</evidence>
<keyword evidence="11 13" id="KW-0472">Membrane</keyword>
<keyword evidence="16" id="KW-1185">Reference proteome</keyword>
<keyword evidence="9 13" id="KW-1133">Transmembrane helix</keyword>
<dbReference type="PANTHER" id="PTHR30529:SF1">
    <property type="entry name" value="CYTOCHROME B561 HOMOLOG 2"/>
    <property type="match status" value="1"/>
</dbReference>
<evidence type="ECO:0000313" key="15">
    <source>
        <dbReference type="EMBL" id="POR46848.1"/>
    </source>
</evidence>
<keyword evidence="6 13" id="KW-0812">Transmembrane</keyword>
<feature type="domain" description="Cytochrome b561 bacterial/Ni-hydrogenase" evidence="14">
    <location>
        <begin position="24"/>
        <end position="189"/>
    </location>
</feature>
<comment type="similarity">
    <text evidence="12">Belongs to the cytochrome b561 family.</text>
</comment>
<dbReference type="InterPro" id="IPR052168">
    <property type="entry name" value="Cytochrome_b561_oxidase"/>
</dbReference>
<evidence type="ECO:0000256" key="10">
    <source>
        <dbReference type="ARBA" id="ARBA00023004"/>
    </source>
</evidence>
<keyword evidence="10" id="KW-0408">Iron</keyword>
<evidence type="ECO:0000256" key="2">
    <source>
        <dbReference type="ARBA" id="ARBA00004651"/>
    </source>
</evidence>
<feature type="transmembrane region" description="Helical" evidence="13">
    <location>
        <begin position="110"/>
        <end position="133"/>
    </location>
</feature>
<evidence type="ECO:0000259" key="14">
    <source>
        <dbReference type="Pfam" id="PF01292"/>
    </source>
</evidence>
<feature type="transmembrane region" description="Helical" evidence="13">
    <location>
        <begin position="153"/>
        <end position="174"/>
    </location>
</feature>
<dbReference type="RefSeq" id="WP_103707067.1">
    <property type="nucleotide sequence ID" value="NZ_PQGA01000021.1"/>
</dbReference>
<dbReference type="GO" id="GO:0020037">
    <property type="term" value="F:heme binding"/>
    <property type="evidence" value="ECO:0007669"/>
    <property type="project" value="TreeGrafter"/>
</dbReference>
<keyword evidence="8" id="KW-0249">Electron transport</keyword>
<evidence type="ECO:0000256" key="6">
    <source>
        <dbReference type="ARBA" id="ARBA00022692"/>
    </source>
</evidence>
<dbReference type="OrthoDB" id="1247465at2"/>
<dbReference type="InterPro" id="IPR011577">
    <property type="entry name" value="Cyt_b561_bac/Ni-Hgenase"/>
</dbReference>
<dbReference type="AlphaFoldDB" id="A0A2S4LWM3"/>
<keyword evidence="7" id="KW-0479">Metal-binding</keyword>
<evidence type="ECO:0000256" key="5">
    <source>
        <dbReference type="ARBA" id="ARBA00022617"/>
    </source>
</evidence>
<evidence type="ECO:0000256" key="12">
    <source>
        <dbReference type="ARBA" id="ARBA00037975"/>
    </source>
</evidence>
<dbReference type="GO" id="GO:0022904">
    <property type="term" value="P:respiratory electron transport chain"/>
    <property type="evidence" value="ECO:0007669"/>
    <property type="project" value="InterPro"/>
</dbReference>
<evidence type="ECO:0000256" key="4">
    <source>
        <dbReference type="ARBA" id="ARBA00022475"/>
    </source>
</evidence>
<comment type="cofactor">
    <cofactor evidence="1">
        <name>heme b</name>
        <dbReference type="ChEBI" id="CHEBI:60344"/>
    </cofactor>
</comment>
<dbReference type="GO" id="GO:0009055">
    <property type="term" value="F:electron transfer activity"/>
    <property type="evidence" value="ECO:0007669"/>
    <property type="project" value="InterPro"/>
</dbReference>
<keyword evidence="3" id="KW-0813">Transport</keyword>
<evidence type="ECO:0000313" key="16">
    <source>
        <dbReference type="Proteomes" id="UP000237381"/>
    </source>
</evidence>
<dbReference type="PANTHER" id="PTHR30529">
    <property type="entry name" value="CYTOCHROME B561"/>
    <property type="match status" value="1"/>
</dbReference>
<dbReference type="GO" id="GO:0005886">
    <property type="term" value="C:plasma membrane"/>
    <property type="evidence" value="ECO:0007669"/>
    <property type="project" value="UniProtKB-SubCell"/>
</dbReference>
<dbReference type="Pfam" id="PF01292">
    <property type="entry name" value="Ni_hydr_CYTB"/>
    <property type="match status" value="1"/>
</dbReference>
<feature type="transmembrane region" description="Helical" evidence="13">
    <location>
        <begin position="69"/>
        <end position="89"/>
    </location>
</feature>
<evidence type="ECO:0000256" key="3">
    <source>
        <dbReference type="ARBA" id="ARBA00022448"/>
    </source>
</evidence>
<reference evidence="15 16" key="1">
    <citation type="submission" date="2018-01" db="EMBL/GenBank/DDBJ databases">
        <title>Genomic Encyclopedia of Type Strains, Phase III (KMG-III): the genomes of soil and plant-associated and newly described type strains.</title>
        <authorList>
            <person name="Whitman W."/>
        </authorList>
    </citation>
    <scope>NUCLEOTIDE SEQUENCE [LARGE SCALE GENOMIC DNA]</scope>
    <source>
        <strain evidence="15 16">JCM 18070</strain>
    </source>
</reference>
<accession>A0A2S4LWM3</accession>
<name>A0A2S4LWM3_9BURK</name>
<dbReference type="EMBL" id="PQGA01000021">
    <property type="protein sequence ID" value="POR46848.1"/>
    <property type="molecule type" value="Genomic_DNA"/>
</dbReference>
<dbReference type="Proteomes" id="UP000237381">
    <property type="component" value="Unassembled WGS sequence"/>
</dbReference>
<dbReference type="InterPro" id="IPR016174">
    <property type="entry name" value="Di-haem_cyt_TM"/>
</dbReference>
<organism evidence="15 16">
    <name type="scientific">Paraburkholderia eburnea</name>
    <dbReference type="NCBI Taxonomy" id="1189126"/>
    <lineage>
        <taxon>Bacteria</taxon>
        <taxon>Pseudomonadati</taxon>
        <taxon>Pseudomonadota</taxon>
        <taxon>Betaproteobacteria</taxon>
        <taxon>Burkholderiales</taxon>
        <taxon>Burkholderiaceae</taxon>
        <taxon>Paraburkholderia</taxon>
    </lineage>
</organism>
<evidence type="ECO:0000256" key="13">
    <source>
        <dbReference type="SAM" id="Phobius"/>
    </source>
</evidence>
<keyword evidence="5" id="KW-0349">Heme</keyword>
<sequence length="189" mass="20780">METVESTLAPNVVDADKTGPAANRYDGLARLLHWIFAAAILYATVAGYTLAQLADGPLRELLSRLNMSIATVLIVLFPLRVWWACVRVAPRELPSVSLTQRAIAHGVHRLLYLTIFAVLVSGYLMVPKGYSFFGLIEIPTPFEQGTVTAELFAFHRASCAVLAGLVVLHMLAVIKHQWIARNNVLAQML</sequence>
<evidence type="ECO:0000256" key="1">
    <source>
        <dbReference type="ARBA" id="ARBA00001970"/>
    </source>
</evidence>
<gene>
    <name evidence="15" type="ORF">B0G62_1212</name>
</gene>
<protein>
    <submittedName>
        <fullName evidence="15">Cytochrome b561</fullName>
    </submittedName>
</protein>
<evidence type="ECO:0000256" key="7">
    <source>
        <dbReference type="ARBA" id="ARBA00022723"/>
    </source>
</evidence>
<evidence type="ECO:0000256" key="8">
    <source>
        <dbReference type="ARBA" id="ARBA00022982"/>
    </source>
</evidence>
<comment type="caution">
    <text evidence="15">The sequence shown here is derived from an EMBL/GenBank/DDBJ whole genome shotgun (WGS) entry which is preliminary data.</text>
</comment>
<evidence type="ECO:0000256" key="9">
    <source>
        <dbReference type="ARBA" id="ARBA00022989"/>
    </source>
</evidence>
<comment type="subcellular location">
    <subcellularLocation>
        <location evidence="2">Cell membrane</location>
        <topology evidence="2">Multi-pass membrane protein</topology>
    </subcellularLocation>
</comment>